<feature type="domain" description="AMP-binding enzyme C-terminal" evidence="8">
    <location>
        <begin position="525"/>
        <end position="603"/>
    </location>
</feature>
<dbReference type="InterPro" id="IPR045851">
    <property type="entry name" value="AMP-bd_C_sf"/>
</dbReference>
<dbReference type="Proteomes" id="UP000003751">
    <property type="component" value="Unassembled WGS sequence"/>
</dbReference>
<dbReference type="PANTHER" id="PTHR24095:SF14">
    <property type="entry name" value="ACETYL-COENZYME A SYNTHETASE 1"/>
    <property type="match status" value="1"/>
</dbReference>
<evidence type="ECO:0000259" key="9">
    <source>
        <dbReference type="Pfam" id="PF16177"/>
    </source>
</evidence>
<dbReference type="Proteomes" id="UP000184203">
    <property type="component" value="Unassembled WGS sequence"/>
</dbReference>
<evidence type="ECO:0000313" key="12">
    <source>
        <dbReference type="Proteomes" id="UP000003751"/>
    </source>
</evidence>
<dbReference type="GO" id="GO:0016208">
    <property type="term" value="F:AMP binding"/>
    <property type="evidence" value="ECO:0007669"/>
    <property type="project" value="InterPro"/>
</dbReference>
<dbReference type="EC" id="6.2.1.1" evidence="2 6"/>
<evidence type="ECO:0000256" key="4">
    <source>
        <dbReference type="ARBA" id="ARBA00022741"/>
    </source>
</evidence>
<evidence type="ECO:0000313" key="13">
    <source>
        <dbReference type="Proteomes" id="UP000184203"/>
    </source>
</evidence>
<protein>
    <recommendedName>
        <fullName evidence="2 6">Acetate--CoA ligase</fullName>
        <ecNumber evidence="2 6">6.2.1.1</ecNumber>
    </recommendedName>
</protein>
<dbReference type="Gene3D" id="3.40.50.12780">
    <property type="entry name" value="N-terminal domain of ligase-like"/>
    <property type="match status" value="1"/>
</dbReference>
<organism evidence="10 12">
    <name type="scientific">Haladaptatus paucihalophilus DX253</name>
    <dbReference type="NCBI Taxonomy" id="797209"/>
    <lineage>
        <taxon>Archaea</taxon>
        <taxon>Methanobacteriati</taxon>
        <taxon>Methanobacteriota</taxon>
        <taxon>Stenosarchaea group</taxon>
        <taxon>Halobacteria</taxon>
        <taxon>Halobacteriales</taxon>
        <taxon>Haladaptataceae</taxon>
        <taxon>Haladaptatus</taxon>
    </lineage>
</organism>
<evidence type="ECO:0000259" key="8">
    <source>
        <dbReference type="Pfam" id="PF13193"/>
    </source>
</evidence>
<keyword evidence="13" id="KW-1185">Reference proteome</keyword>
<name>E7QWP2_HALPU</name>
<accession>E7QWP2</accession>
<dbReference type="Pfam" id="PF13193">
    <property type="entry name" value="AMP-binding_C"/>
    <property type="match status" value="1"/>
</dbReference>
<dbReference type="PANTHER" id="PTHR24095">
    <property type="entry name" value="ACETYL-COENZYME A SYNTHETASE"/>
    <property type="match status" value="1"/>
</dbReference>
<dbReference type="GO" id="GO:0003987">
    <property type="term" value="F:acetate-CoA ligase activity"/>
    <property type="evidence" value="ECO:0007669"/>
    <property type="project" value="UniProtKB-UniRule"/>
</dbReference>
<evidence type="ECO:0000313" key="10">
    <source>
        <dbReference type="EMBL" id="EFW91138.1"/>
    </source>
</evidence>
<reference evidence="11" key="2">
    <citation type="submission" date="2016-11" db="EMBL/GenBank/DDBJ databases">
        <authorList>
            <person name="Jaros S."/>
            <person name="Januszkiewicz K."/>
            <person name="Wedrychowicz H."/>
        </authorList>
    </citation>
    <scope>NUCLEOTIDE SEQUENCE [LARGE SCALE GENOMIC DNA]</scope>
    <source>
        <strain evidence="11">DX253</strain>
    </source>
</reference>
<keyword evidence="4" id="KW-0547">Nucleotide-binding</keyword>
<evidence type="ECO:0000256" key="2">
    <source>
        <dbReference type="ARBA" id="ARBA00013275"/>
    </source>
</evidence>
<dbReference type="InterPro" id="IPR032387">
    <property type="entry name" value="ACAS_N"/>
</dbReference>
<dbReference type="Pfam" id="PF16177">
    <property type="entry name" value="ACAS_N"/>
    <property type="match status" value="1"/>
</dbReference>
<dbReference type="Pfam" id="PF00501">
    <property type="entry name" value="AMP-binding"/>
    <property type="match status" value="1"/>
</dbReference>
<proteinExistence type="inferred from homology"/>
<dbReference type="GO" id="GO:0019427">
    <property type="term" value="P:acetyl-CoA biosynthetic process from acetate"/>
    <property type="evidence" value="ECO:0007669"/>
    <property type="project" value="UniProtKB-UniRule"/>
</dbReference>
<evidence type="ECO:0000259" key="7">
    <source>
        <dbReference type="Pfam" id="PF00501"/>
    </source>
</evidence>
<keyword evidence="5" id="KW-0067">ATP-binding</keyword>
<dbReference type="OrthoDB" id="371752at2157"/>
<dbReference type="EMBL" id="AEMG01000018">
    <property type="protein sequence ID" value="EFW91138.1"/>
    <property type="molecule type" value="Genomic_DNA"/>
</dbReference>
<reference evidence="10 12" key="1">
    <citation type="journal article" date="2014" name="ISME J.">
        <title>Trehalose/2-sulfotrehalose biosynthesis and glycine-betaine uptake are widely spread mechanisms for osmoadaptation in the Halobacteriales.</title>
        <authorList>
            <person name="Youssef N.H."/>
            <person name="Savage-Ashlock K.N."/>
            <person name="McCully A.L."/>
            <person name="Luedtke B."/>
            <person name="Shaw E.I."/>
            <person name="Hoff W.D."/>
            <person name="Elshahed M.S."/>
        </authorList>
    </citation>
    <scope>NUCLEOTIDE SEQUENCE [LARGE SCALE GENOMIC DNA]</scope>
    <source>
        <strain evidence="10 12">DX253</strain>
    </source>
</reference>
<reference evidence="13" key="3">
    <citation type="submission" date="2016-11" db="EMBL/GenBank/DDBJ databases">
        <authorList>
            <person name="Varghese N."/>
            <person name="Submissions S."/>
        </authorList>
    </citation>
    <scope>NUCLEOTIDE SEQUENCE [LARGE SCALE GENOMIC DNA]</scope>
    <source>
        <strain evidence="13">DX253</strain>
    </source>
</reference>
<comment type="similarity">
    <text evidence="1">Belongs to the ATP-dependent AMP-binding enzyme family.</text>
</comment>
<evidence type="ECO:0000256" key="6">
    <source>
        <dbReference type="NCBIfam" id="TIGR02188"/>
    </source>
</evidence>
<feature type="domain" description="AMP-dependent synthetase/ligase" evidence="7">
    <location>
        <begin position="81"/>
        <end position="463"/>
    </location>
</feature>
<evidence type="ECO:0000256" key="5">
    <source>
        <dbReference type="ARBA" id="ARBA00022840"/>
    </source>
</evidence>
<evidence type="ECO:0000313" key="11">
    <source>
        <dbReference type="EMBL" id="SHL36168.1"/>
    </source>
</evidence>
<dbReference type="Gene3D" id="3.30.300.30">
    <property type="match status" value="1"/>
</dbReference>
<feature type="domain" description="Acetyl-coenzyme A synthetase N-terminal" evidence="9">
    <location>
        <begin position="38"/>
        <end position="77"/>
    </location>
</feature>
<dbReference type="PATRIC" id="fig|797209.4.peg.3163"/>
<sequence length="639" mass="69472">MANGRRKDEWEEPPTGFVAEANITERDADAFPEAGWPACWEAAADLLEWDRPYDDVLDDDGTTCWFPGGRLNAASNCVDRHVAADRGDETAIIWEGKLEETRTYTYRELYAEVNAFAAALRDLGVGEDDVVTIYLPMVPELPIAMLACARIGAPHSVVFAGFSADALATRMSGADSEYLVTCDGYYRRGTALDLKHMADNACLSVEQSIERVIVNRLHDDIPAGDHHAFDDLVADHAGTEIAPVERDVDDLLFLIYTSGTTGEPTLVRHTTGGYLAHVAWTSHAVFDLMPDDVLWCSADVGWITGHSYTVYGPLSIGATTVLYEGTPDHPEKDRLWEVIDRNDVNVFYTAPTSIRAFMKWGSEYPDRHDLSSLRLLGSVGEPIDETTWQWYREHVGGGECPVVDTWWQTETGGVVLSTLPGVDSMQPGAVGRSLPGVEAAVVDGLGKPVDSGLPGELVLTRPWPGMAKSLCEQTDWGGRRTRTADGDWQYETGDKAVRDGDGYLHLRGRADDVFNVSGHRLSSTEIESAIVGVEGVAEAAVVGRSDTVKGMAVHAFVSPESNVAGDDALRDQIERAVESAIGAIAVPHTVTFAPSLPKTRSGKVVRRYLEAIANGEDLGDTSALRNPEIVGELESLLEQ</sequence>
<dbReference type="NCBIfam" id="NF001208">
    <property type="entry name" value="PRK00174.1"/>
    <property type="match status" value="1"/>
</dbReference>
<gene>
    <name evidence="11" type="ORF">SAMN05444342_3647</name>
    <name evidence="10" type="ORF">ZOD2009_16151</name>
</gene>
<dbReference type="InterPro" id="IPR025110">
    <property type="entry name" value="AMP-bd_C"/>
</dbReference>
<dbReference type="NCBIfam" id="TIGR02188">
    <property type="entry name" value="Ac_CoA_lig_AcsA"/>
    <property type="match status" value="1"/>
</dbReference>
<dbReference type="InterPro" id="IPR000873">
    <property type="entry name" value="AMP-dep_synth/lig_dom"/>
</dbReference>
<dbReference type="GO" id="GO:0005524">
    <property type="term" value="F:ATP binding"/>
    <property type="evidence" value="ECO:0007669"/>
    <property type="project" value="UniProtKB-KW"/>
</dbReference>
<dbReference type="AlphaFoldDB" id="E7QWP2"/>
<keyword evidence="3 10" id="KW-0436">Ligase</keyword>
<dbReference type="InterPro" id="IPR011904">
    <property type="entry name" value="Ac_CoA_lig"/>
</dbReference>
<dbReference type="RefSeq" id="WP_007981504.1">
    <property type="nucleotide sequence ID" value="NZ_AEMG01000018.1"/>
</dbReference>
<dbReference type="eggNOG" id="arCOG01529">
    <property type="taxonomic scope" value="Archaea"/>
</dbReference>
<evidence type="ECO:0000256" key="3">
    <source>
        <dbReference type="ARBA" id="ARBA00022598"/>
    </source>
</evidence>
<dbReference type="EMBL" id="FRAN01000006">
    <property type="protein sequence ID" value="SHL36168.1"/>
    <property type="molecule type" value="Genomic_DNA"/>
</dbReference>
<dbReference type="STRING" id="797209.GCA_000376445_04127"/>
<dbReference type="InterPro" id="IPR042099">
    <property type="entry name" value="ANL_N_sf"/>
</dbReference>
<dbReference type="SUPFAM" id="SSF56801">
    <property type="entry name" value="Acetyl-CoA synthetase-like"/>
    <property type="match status" value="1"/>
</dbReference>
<evidence type="ECO:0000256" key="1">
    <source>
        <dbReference type="ARBA" id="ARBA00006432"/>
    </source>
</evidence>